<dbReference type="OrthoDB" id="9792792at2"/>
<dbReference type="NCBIfam" id="TIGR00486">
    <property type="entry name" value="YbgI_SA1388"/>
    <property type="match status" value="1"/>
</dbReference>
<feature type="binding site" evidence="5">
    <location>
        <position position="103"/>
    </location>
    <ligand>
        <name>a divalent metal cation</name>
        <dbReference type="ChEBI" id="CHEBI:60240"/>
        <label>1</label>
    </ligand>
</feature>
<evidence type="ECO:0000256" key="3">
    <source>
        <dbReference type="ARBA" id="ARBA00022112"/>
    </source>
</evidence>
<dbReference type="Pfam" id="PF01784">
    <property type="entry name" value="DUF34_NIF3"/>
    <property type="match status" value="1"/>
</dbReference>
<dbReference type="KEGG" id="smen:SAMEA4412692_0955"/>
<evidence type="ECO:0000256" key="4">
    <source>
        <dbReference type="ARBA" id="ARBA00022723"/>
    </source>
</evidence>
<evidence type="ECO:0000256" key="5">
    <source>
        <dbReference type="PIRSR" id="PIRSR602678-1"/>
    </source>
</evidence>
<dbReference type="SUPFAM" id="SSF102705">
    <property type="entry name" value="NIF3 (NGG1p interacting factor 3)-like"/>
    <property type="match status" value="1"/>
</dbReference>
<dbReference type="STRING" id="1123308.GCA_000380085_00295"/>
<dbReference type="AlphaFoldDB" id="A0A239SSK6"/>
<gene>
    <name evidence="6" type="ORF">SAMEA4412692_00955</name>
</gene>
<comment type="similarity">
    <text evidence="1">Belongs to the GTP cyclohydrolase I type 2/NIF3 family.</text>
</comment>
<dbReference type="RefSeq" id="WP_018372858.1">
    <property type="nucleotide sequence ID" value="NZ_LT906439.1"/>
</dbReference>
<dbReference type="InterPro" id="IPR002678">
    <property type="entry name" value="DUF34/NIF3"/>
</dbReference>
<evidence type="ECO:0000256" key="2">
    <source>
        <dbReference type="ARBA" id="ARBA00011643"/>
    </source>
</evidence>
<dbReference type="GO" id="GO:0046872">
    <property type="term" value="F:metal ion binding"/>
    <property type="evidence" value="ECO:0007669"/>
    <property type="project" value="UniProtKB-KW"/>
</dbReference>
<dbReference type="InterPro" id="IPR036069">
    <property type="entry name" value="DUF34/NIF3_sf"/>
</dbReference>
<dbReference type="FunFam" id="3.40.1390.30:FF:000006">
    <property type="entry name" value="Dinuclear metal center protein, YbgI family"/>
    <property type="match status" value="1"/>
</dbReference>
<reference evidence="6 7" key="1">
    <citation type="submission" date="2017-06" db="EMBL/GenBank/DDBJ databases">
        <authorList>
            <consortium name="Pathogen Informatics"/>
        </authorList>
    </citation>
    <scope>NUCLEOTIDE SEQUENCE [LARGE SCALE GENOMIC DNA]</scope>
    <source>
        <strain evidence="6 7">NCTC13788</strain>
    </source>
</reference>
<name>A0A239SSK6_9STRE</name>
<dbReference type="GO" id="GO:0005737">
    <property type="term" value="C:cytoplasm"/>
    <property type="evidence" value="ECO:0007669"/>
    <property type="project" value="TreeGrafter"/>
</dbReference>
<dbReference type="PANTHER" id="PTHR13799">
    <property type="entry name" value="NGG1 INTERACTING FACTOR 3"/>
    <property type="match status" value="1"/>
</dbReference>
<evidence type="ECO:0000313" key="6">
    <source>
        <dbReference type="EMBL" id="SNU88222.1"/>
    </source>
</evidence>
<proteinExistence type="inferred from homology"/>
<dbReference type="PANTHER" id="PTHR13799:SF14">
    <property type="entry name" value="GTP CYCLOHYDROLASE 1 TYPE 2 HOMOLOG"/>
    <property type="match status" value="1"/>
</dbReference>
<dbReference type="eggNOG" id="COG0327">
    <property type="taxonomic scope" value="Bacteria"/>
</dbReference>
<dbReference type="Gene3D" id="3.40.1390.30">
    <property type="entry name" value="NIF3 (NGG1p interacting factor 3)-like"/>
    <property type="match status" value="2"/>
</dbReference>
<feature type="binding site" evidence="5">
    <location>
        <position position="227"/>
    </location>
    <ligand>
        <name>a divalent metal cation</name>
        <dbReference type="ChEBI" id="CHEBI:60240"/>
        <label>1</label>
    </ligand>
</feature>
<feature type="binding site" evidence="5">
    <location>
        <position position="65"/>
    </location>
    <ligand>
        <name>a divalent metal cation</name>
        <dbReference type="ChEBI" id="CHEBI:60240"/>
        <label>1</label>
    </ligand>
</feature>
<organism evidence="6 7">
    <name type="scientific">Streptococcus merionis</name>
    <dbReference type="NCBI Taxonomy" id="400065"/>
    <lineage>
        <taxon>Bacteria</taxon>
        <taxon>Bacillati</taxon>
        <taxon>Bacillota</taxon>
        <taxon>Bacilli</taxon>
        <taxon>Lactobacillales</taxon>
        <taxon>Streptococcaceae</taxon>
        <taxon>Streptococcus</taxon>
    </lineage>
</organism>
<protein>
    <recommendedName>
        <fullName evidence="3">GTP cyclohydrolase 1 type 2 homolog</fullName>
    </recommendedName>
</protein>
<dbReference type="EMBL" id="LT906439">
    <property type="protein sequence ID" value="SNU88222.1"/>
    <property type="molecule type" value="Genomic_DNA"/>
</dbReference>
<keyword evidence="7" id="KW-1185">Reference proteome</keyword>
<comment type="subunit">
    <text evidence="2">Homohexamer.</text>
</comment>
<dbReference type="Proteomes" id="UP000215185">
    <property type="component" value="Chromosome 1"/>
</dbReference>
<evidence type="ECO:0000313" key="7">
    <source>
        <dbReference type="Proteomes" id="UP000215185"/>
    </source>
</evidence>
<feature type="binding site" evidence="5">
    <location>
        <position position="224"/>
    </location>
    <ligand>
        <name>a divalent metal cation</name>
        <dbReference type="ChEBI" id="CHEBI:60240"/>
        <label>1</label>
    </ligand>
</feature>
<keyword evidence="4 5" id="KW-0479">Metal-binding</keyword>
<accession>A0A239SSK6</accession>
<evidence type="ECO:0000256" key="1">
    <source>
        <dbReference type="ARBA" id="ARBA00006964"/>
    </source>
</evidence>
<sequence length="265" mass="29336">MKASEVIARYEAFCPQELSLPGDISGLQIGTLDKDIQTVMVALDVREATVAEAIAKHVDLIIVKHAPIFKPLKNLVTDTAQTKIYLDLIKHDIAVYVSHTNIDIVDGGLNDWFCDLLDIRETTYLSEVHEGQGIGRVGNISPQPLSDFVAKVKASFNLAGLRLISYDQDHSHLISRVAICGGSGDDFYADAIKAGADLYITGDIYYHTAQEMLTQGLLALDPGHHIEVLFVSKIAELLRKWQIEEGWVLQVLESQANTNPFQFVY</sequence>